<dbReference type="AlphaFoldDB" id="A0A6N8L8E3"/>
<reference evidence="6 7" key="1">
    <citation type="submission" date="2019-12" db="EMBL/GenBank/DDBJ databases">
        <authorList>
            <person name="Dong K."/>
        </authorList>
    </citation>
    <scope>NUCLEOTIDE SEQUENCE [LARGE SCALE GENOMIC DNA]</scope>
    <source>
        <strain evidence="6 7">JCM 31225</strain>
    </source>
</reference>
<feature type="transmembrane region" description="Helical" evidence="4">
    <location>
        <begin position="392"/>
        <end position="415"/>
    </location>
</feature>
<keyword evidence="4" id="KW-0472">Membrane</keyword>
<dbReference type="InterPro" id="IPR000917">
    <property type="entry name" value="Sulfatase_N"/>
</dbReference>
<dbReference type="EMBL" id="WSQA01000019">
    <property type="protein sequence ID" value="MVZ64022.1"/>
    <property type="molecule type" value="Genomic_DNA"/>
</dbReference>
<dbReference type="Pfam" id="PF13641">
    <property type="entry name" value="Glyco_tranf_2_3"/>
    <property type="match status" value="1"/>
</dbReference>
<keyword evidence="3 6" id="KW-0808">Transferase</keyword>
<evidence type="ECO:0000313" key="7">
    <source>
        <dbReference type="Proteomes" id="UP000435036"/>
    </source>
</evidence>
<dbReference type="Gene3D" id="3.40.720.10">
    <property type="entry name" value="Alkaline Phosphatase, subunit A"/>
    <property type="match status" value="1"/>
</dbReference>
<evidence type="ECO:0000259" key="5">
    <source>
        <dbReference type="Pfam" id="PF00884"/>
    </source>
</evidence>
<sequence length="1135" mass="128126">MSEFVQLLSEIVIWLFLLYSAGIFSVYSWIAIFSYGAVTRYKQGNVFTDYSMIAKNPNAPGFSLIAPAYNEGKTIVENVRSLLSIYYHKLEIIIVNDGSKDDSMERLIEAYDLEKVSYFIAGNLMTKEVINVYKSSNPAFRKLIVVDKKNGGKADALNVGVNISKNEYIVCIDVDCIIEQDAILKLAKPFMEQTDKRLVACGGVIRLANNCKIENGKVTAVNLPKSWLGRSQALEYIRAFVLGRMAWSRASGLILISGAFGAFDKEIVLACGGYDHNTVGEDMELVVRMRRYMIEQDLPHRVINIPDPLCWTEVPEDKEVLKKQRNRWMRGTMETLWTHRKLMFNPKYGKLGMVSLPYWFFFEFLGPFVELCGYITFWIFVFLGIINWTFFIALYALVLLSSLLYSVYGILVDLVSRQVYSKRKDLTKLMVTAMLEPFYFHPLVVWAGVRGMIDFFLKKNGWGEMTRQGFSQEKDLPFAEQCKLFASFLLAHMGKMAITFMSFVSIISILEWFWYGKQFAKLKSSEALLVILSNNLLFASVLLLIITFLFALLSILGRSLSRNLIAALLALFLVGQAVLALYFSESKNLLGADLFYYSREELKTILAASGMLSIGNIALLFVAILLFYYPIAHSSQKLKTGVYVGLTVFILGIVSLGFLSLSGELRSAKQDDFLETAERSKLHFFLRSNVEDLIEQNDLSIFSSGADKSLVFANPDYPFLKDEQTADFLGPYLQKAEQAPNLVFLIIEGLGNAYSANSGYIGNFTPFLESLKDSSLVWENNLSSSGRTFSVLPTMLGSLPFGAKGFLEQETYPKHFNLINILGKNGFKTGFFYGGDASFDFMAKYLQAQGIDQLVDQGDYDDSYRKLPAGSGGSWGYEDQAVFAKMTKEPVAAQPYFHIGLTLSTHNPFLINDAALYERKFTKRLQELKLPAAAQAAALENKKQLTSVINLDEALKGFFENYKKRADFKHTIFIITGDHSMPEIPLESKIDRFHVPLLIYSPLLKEKKRFSKTVSHFDVAPSVLSYYKHNYNLQLPAQATWVGEGLSVGVGRPGFGIPMMQSKNQLIDFVFMDIHINAGKGYKLMGPLQEDPVDGTAAATALRNFERYQKANKQFIEEKRLVPDSLYHQYFNEAK</sequence>
<evidence type="ECO:0000256" key="4">
    <source>
        <dbReference type="SAM" id="Phobius"/>
    </source>
</evidence>
<dbReference type="PANTHER" id="PTHR43630:SF1">
    <property type="entry name" value="POLY-BETA-1,6-N-ACETYL-D-GLUCOSAMINE SYNTHASE"/>
    <property type="match status" value="1"/>
</dbReference>
<keyword evidence="2" id="KW-0328">Glycosyltransferase</keyword>
<feature type="transmembrane region" description="Helical" evidence="4">
    <location>
        <begin position="641"/>
        <end position="661"/>
    </location>
</feature>
<feature type="transmembrane region" description="Helical" evidence="4">
    <location>
        <begin position="564"/>
        <end position="584"/>
    </location>
</feature>
<keyword evidence="4" id="KW-1133">Transmembrane helix</keyword>
<comment type="similarity">
    <text evidence="1">Belongs to the glycosyltransferase 2 family.</text>
</comment>
<dbReference type="Pfam" id="PF00884">
    <property type="entry name" value="Sulfatase"/>
    <property type="match status" value="1"/>
</dbReference>
<evidence type="ECO:0000313" key="6">
    <source>
        <dbReference type="EMBL" id="MVZ64022.1"/>
    </source>
</evidence>
<feature type="transmembrane region" description="Helical" evidence="4">
    <location>
        <begin position="12"/>
        <end position="33"/>
    </location>
</feature>
<accession>A0A6N8L8E3</accession>
<dbReference type="PANTHER" id="PTHR43630">
    <property type="entry name" value="POLY-BETA-1,6-N-ACETYL-D-GLUCOSAMINE SYNTHASE"/>
    <property type="match status" value="1"/>
</dbReference>
<dbReference type="Gene3D" id="3.90.550.10">
    <property type="entry name" value="Spore Coat Polysaccharide Biosynthesis Protein SpsA, Chain A"/>
    <property type="match status" value="1"/>
</dbReference>
<gene>
    <name evidence="6" type="ORF">GQF63_18515</name>
</gene>
<feature type="domain" description="Sulfatase N-terminal" evidence="5">
    <location>
        <begin position="740"/>
        <end position="1025"/>
    </location>
</feature>
<protein>
    <submittedName>
        <fullName evidence="6">Glycosyltransferase</fullName>
    </submittedName>
</protein>
<evidence type="ECO:0000256" key="3">
    <source>
        <dbReference type="ARBA" id="ARBA00022679"/>
    </source>
</evidence>
<proteinExistence type="inferred from homology"/>
<name>A0A6N8L8E3_9SPHI</name>
<dbReference type="SUPFAM" id="SSF53649">
    <property type="entry name" value="Alkaline phosphatase-like"/>
    <property type="match status" value="1"/>
</dbReference>
<keyword evidence="7" id="KW-1185">Reference proteome</keyword>
<dbReference type="SUPFAM" id="SSF53448">
    <property type="entry name" value="Nucleotide-diphospho-sugar transferases"/>
    <property type="match status" value="1"/>
</dbReference>
<comment type="caution">
    <text evidence="6">The sequence shown here is derived from an EMBL/GenBank/DDBJ whole genome shotgun (WGS) entry which is preliminary data.</text>
</comment>
<dbReference type="CDD" id="cd16015">
    <property type="entry name" value="LTA_synthase"/>
    <property type="match status" value="1"/>
</dbReference>
<dbReference type="RefSeq" id="WP_160370740.1">
    <property type="nucleotide sequence ID" value="NZ_WSQA01000019.1"/>
</dbReference>
<evidence type="ECO:0000256" key="2">
    <source>
        <dbReference type="ARBA" id="ARBA00022676"/>
    </source>
</evidence>
<dbReference type="GO" id="GO:0016757">
    <property type="term" value="F:glycosyltransferase activity"/>
    <property type="evidence" value="ECO:0007669"/>
    <property type="project" value="UniProtKB-KW"/>
</dbReference>
<feature type="transmembrane region" description="Helical" evidence="4">
    <location>
        <begin position="497"/>
        <end position="515"/>
    </location>
</feature>
<dbReference type="InterPro" id="IPR017850">
    <property type="entry name" value="Alkaline_phosphatase_core_sf"/>
</dbReference>
<dbReference type="CDD" id="cd06423">
    <property type="entry name" value="CESA_like"/>
    <property type="match status" value="1"/>
</dbReference>
<dbReference type="InterPro" id="IPR029044">
    <property type="entry name" value="Nucleotide-diphossugar_trans"/>
</dbReference>
<keyword evidence="4" id="KW-0812">Transmembrane</keyword>
<feature type="transmembrane region" description="Helical" evidence="4">
    <location>
        <begin position="527"/>
        <end position="552"/>
    </location>
</feature>
<organism evidence="6 7">
    <name type="scientific">Sphingobacterium humi</name>
    <dbReference type="NCBI Taxonomy" id="1796905"/>
    <lineage>
        <taxon>Bacteria</taxon>
        <taxon>Pseudomonadati</taxon>
        <taxon>Bacteroidota</taxon>
        <taxon>Sphingobacteriia</taxon>
        <taxon>Sphingobacteriales</taxon>
        <taxon>Sphingobacteriaceae</taxon>
        <taxon>Sphingobacterium</taxon>
    </lineage>
</organism>
<feature type="transmembrane region" description="Helical" evidence="4">
    <location>
        <begin position="358"/>
        <end position="386"/>
    </location>
</feature>
<dbReference type="OrthoDB" id="9766299at2"/>
<evidence type="ECO:0000256" key="1">
    <source>
        <dbReference type="ARBA" id="ARBA00006739"/>
    </source>
</evidence>
<feature type="transmembrane region" description="Helical" evidence="4">
    <location>
        <begin position="604"/>
        <end position="629"/>
    </location>
</feature>
<dbReference type="Proteomes" id="UP000435036">
    <property type="component" value="Unassembled WGS sequence"/>
</dbReference>